<evidence type="ECO:0000256" key="2">
    <source>
        <dbReference type="ARBA" id="ARBA00005974"/>
    </source>
</evidence>
<dbReference type="Pfam" id="PF03820">
    <property type="entry name" value="SFXNs"/>
    <property type="match status" value="1"/>
</dbReference>
<name>A0A137PHR1_CONC2</name>
<evidence type="ECO:0000256" key="3">
    <source>
        <dbReference type="ARBA" id="ARBA00022448"/>
    </source>
</evidence>
<dbReference type="OrthoDB" id="6608471at2759"/>
<dbReference type="STRING" id="796925.A0A137PHR1"/>
<comment type="similarity">
    <text evidence="2 9">Belongs to the sideroflexin family.</text>
</comment>
<gene>
    <name evidence="10" type="ORF">CONCODRAFT_81026</name>
</gene>
<dbReference type="NCBIfam" id="TIGR00798">
    <property type="entry name" value="mtc"/>
    <property type="match status" value="1"/>
</dbReference>
<keyword evidence="4" id="KW-0812">Transmembrane</keyword>
<reference evidence="10 11" key="1">
    <citation type="journal article" date="2015" name="Genome Biol. Evol.">
        <title>Phylogenomic analyses indicate that early fungi evolved digesting cell walls of algal ancestors of land plants.</title>
        <authorList>
            <person name="Chang Y."/>
            <person name="Wang S."/>
            <person name="Sekimoto S."/>
            <person name="Aerts A.L."/>
            <person name="Choi C."/>
            <person name="Clum A."/>
            <person name="LaButti K.M."/>
            <person name="Lindquist E.A."/>
            <person name="Yee Ngan C."/>
            <person name="Ohm R.A."/>
            <person name="Salamov A.A."/>
            <person name="Grigoriev I.V."/>
            <person name="Spatafora J.W."/>
            <person name="Berbee M.L."/>
        </authorList>
    </citation>
    <scope>NUCLEOTIDE SEQUENCE [LARGE SCALE GENOMIC DNA]</scope>
    <source>
        <strain evidence="10 11">NRRL 28638</strain>
    </source>
</reference>
<evidence type="ECO:0000256" key="5">
    <source>
        <dbReference type="ARBA" id="ARBA00022970"/>
    </source>
</evidence>
<evidence type="ECO:0000256" key="8">
    <source>
        <dbReference type="ARBA" id="ARBA00023136"/>
    </source>
</evidence>
<dbReference type="Proteomes" id="UP000070444">
    <property type="component" value="Unassembled WGS sequence"/>
</dbReference>
<evidence type="ECO:0000313" key="11">
    <source>
        <dbReference type="Proteomes" id="UP000070444"/>
    </source>
</evidence>
<organism evidence="10 11">
    <name type="scientific">Conidiobolus coronatus (strain ATCC 28846 / CBS 209.66 / NRRL 28638)</name>
    <name type="common">Delacroixia coronata</name>
    <dbReference type="NCBI Taxonomy" id="796925"/>
    <lineage>
        <taxon>Eukaryota</taxon>
        <taxon>Fungi</taxon>
        <taxon>Fungi incertae sedis</taxon>
        <taxon>Zoopagomycota</taxon>
        <taxon>Entomophthoromycotina</taxon>
        <taxon>Entomophthoromycetes</taxon>
        <taxon>Entomophthorales</taxon>
        <taxon>Ancylistaceae</taxon>
        <taxon>Conidiobolus</taxon>
    </lineage>
</organism>
<accession>A0A137PHR1</accession>
<dbReference type="GO" id="GO:0005743">
    <property type="term" value="C:mitochondrial inner membrane"/>
    <property type="evidence" value="ECO:0007669"/>
    <property type="project" value="TreeGrafter"/>
</dbReference>
<evidence type="ECO:0000256" key="4">
    <source>
        <dbReference type="ARBA" id="ARBA00022692"/>
    </source>
</evidence>
<keyword evidence="6" id="KW-1133">Transmembrane helix</keyword>
<dbReference type="GO" id="GO:0006730">
    <property type="term" value="P:one-carbon metabolic process"/>
    <property type="evidence" value="ECO:0007669"/>
    <property type="project" value="EnsemblFungi"/>
</dbReference>
<evidence type="ECO:0000256" key="9">
    <source>
        <dbReference type="RuleBase" id="RU362000"/>
    </source>
</evidence>
<dbReference type="GO" id="GO:0015075">
    <property type="term" value="F:monoatomic ion transmembrane transporter activity"/>
    <property type="evidence" value="ECO:0007669"/>
    <property type="project" value="InterPro"/>
</dbReference>
<dbReference type="PANTHER" id="PTHR11153:SF6">
    <property type="entry name" value="SIDEROFLEXIN-5"/>
    <property type="match status" value="1"/>
</dbReference>
<dbReference type="AlphaFoldDB" id="A0A137PHR1"/>
<keyword evidence="8" id="KW-0472">Membrane</keyword>
<proteinExistence type="inferred from homology"/>
<dbReference type="PANTHER" id="PTHR11153">
    <property type="entry name" value="SIDEROFLEXIN"/>
    <property type="match status" value="1"/>
</dbReference>
<dbReference type="InterPro" id="IPR004686">
    <property type="entry name" value="Mtc"/>
</dbReference>
<dbReference type="GO" id="GO:0140300">
    <property type="term" value="P:serine import into mitochondrion"/>
    <property type="evidence" value="ECO:0007669"/>
    <property type="project" value="EnsemblFungi"/>
</dbReference>
<keyword evidence="7 9" id="KW-0496">Mitochondrion</keyword>
<keyword evidence="5" id="KW-0029">Amino-acid transport</keyword>
<evidence type="ECO:0000256" key="1">
    <source>
        <dbReference type="ARBA" id="ARBA00004225"/>
    </source>
</evidence>
<evidence type="ECO:0000256" key="7">
    <source>
        <dbReference type="ARBA" id="ARBA00023128"/>
    </source>
</evidence>
<keyword evidence="11" id="KW-1185">Reference proteome</keyword>
<protein>
    <recommendedName>
        <fullName evidence="9">Sidoreflexin</fullName>
    </recommendedName>
</protein>
<comment type="subcellular location">
    <subcellularLocation>
        <location evidence="1 9">Mitochondrion membrane</location>
        <topology evidence="1 9">Multi-pass membrane protein</topology>
    </subcellularLocation>
</comment>
<evidence type="ECO:0000256" key="6">
    <source>
        <dbReference type="ARBA" id="ARBA00022989"/>
    </source>
</evidence>
<evidence type="ECO:0000313" key="10">
    <source>
        <dbReference type="EMBL" id="KXN74522.1"/>
    </source>
</evidence>
<dbReference type="EMBL" id="KQ964422">
    <property type="protein sequence ID" value="KXN74522.1"/>
    <property type="molecule type" value="Genomic_DNA"/>
</dbReference>
<dbReference type="GO" id="GO:0071454">
    <property type="term" value="P:cellular response to anoxia"/>
    <property type="evidence" value="ECO:0007669"/>
    <property type="project" value="EnsemblFungi"/>
</dbReference>
<dbReference type="GO" id="GO:0015194">
    <property type="term" value="F:L-serine transmembrane transporter activity"/>
    <property type="evidence" value="ECO:0007669"/>
    <property type="project" value="EnsemblFungi"/>
</dbReference>
<sequence>MSNKVLDLDQPRYDQTEFKGRLLHFMDITNPLNLLVTPSKLQQYQELVKNYQDKPYPVLSKEEEEILWKAKRIVDSTCHPETKEPIFLPFRMSAFVPLNLIICAGLLIPKPTFANIVFWQWFNQSTMVAINWANANKSTPMSVSETATAYCTAVGASVGTALGLDHLVKKSKLSPAVNKILSKSVPFLAVSTASVLNVFLMRRKEIKEGISVTDEFGNIVGKSKAAGLNAVSQVATTRVALGIPVLLLPPLIMSRMEKTRFLKANPKWNVPIQLGIITTSLLTALPCSIAIFPQKVQSKVQDLEPHLQNLKNKDGSDLKYVYYNKGL</sequence>
<keyword evidence="3" id="KW-0813">Transport</keyword>
<dbReference type="OMA" id="GRVRHCA"/>